<dbReference type="Proteomes" id="UP000183832">
    <property type="component" value="Unassembled WGS sequence"/>
</dbReference>
<dbReference type="EMBL" id="CVRI01000075">
    <property type="protein sequence ID" value="CRL08409.1"/>
    <property type="molecule type" value="Genomic_DNA"/>
</dbReference>
<evidence type="ECO:0000313" key="1">
    <source>
        <dbReference type="EMBL" id="CRL08409.1"/>
    </source>
</evidence>
<proteinExistence type="predicted"/>
<reference evidence="1 2" key="1">
    <citation type="submission" date="2015-04" db="EMBL/GenBank/DDBJ databases">
        <authorList>
            <person name="Syromyatnikov M.Y."/>
            <person name="Popov V.N."/>
        </authorList>
    </citation>
    <scope>NUCLEOTIDE SEQUENCE [LARGE SCALE GENOMIC DNA]</scope>
</reference>
<name>A0A1J1JBH0_9DIPT</name>
<keyword evidence="2" id="KW-1185">Reference proteome</keyword>
<evidence type="ECO:0000313" key="2">
    <source>
        <dbReference type="Proteomes" id="UP000183832"/>
    </source>
</evidence>
<gene>
    <name evidence="1" type="ORF">CLUMA_CG021454</name>
</gene>
<accession>A0A1J1JBH0</accession>
<sequence length="119" mass="13548">MFKEIYELNERKYQQQRLGNSFGAITLSFEYPSNSGNLSTLSLDDLSQAPRHSTLFVRIAIAKCISKTCGAVESFNEFHVLKLNRSEVTCSMLRIIKNSFYGFGTDFSSHHDEKLIKNS</sequence>
<dbReference type="AlphaFoldDB" id="A0A1J1JBH0"/>
<organism evidence="1 2">
    <name type="scientific">Clunio marinus</name>
    <dbReference type="NCBI Taxonomy" id="568069"/>
    <lineage>
        <taxon>Eukaryota</taxon>
        <taxon>Metazoa</taxon>
        <taxon>Ecdysozoa</taxon>
        <taxon>Arthropoda</taxon>
        <taxon>Hexapoda</taxon>
        <taxon>Insecta</taxon>
        <taxon>Pterygota</taxon>
        <taxon>Neoptera</taxon>
        <taxon>Endopterygota</taxon>
        <taxon>Diptera</taxon>
        <taxon>Nematocera</taxon>
        <taxon>Chironomoidea</taxon>
        <taxon>Chironomidae</taxon>
        <taxon>Clunio</taxon>
    </lineage>
</organism>
<protein>
    <submittedName>
        <fullName evidence="1">CLUMA_CG021454, isoform A</fullName>
    </submittedName>
</protein>